<dbReference type="EMBL" id="CP115450">
    <property type="protein sequence ID" value="WBP91806.1"/>
    <property type="molecule type" value="Genomic_DNA"/>
</dbReference>
<sequence>MRLGERGVAAEVEDGFGRAYRYVGPPELRELATGGDRIGQPARTEGEFAAWVDERTAAELAEPFTFVVDLGGALRLAPRRSEHVACAGGELVLSAGEIGFRRSGGAGWEVRTVSNLSTGYCPDVVSWPAVAAALDRLGLPHPGGFTQAVVFRRCPDCGQCGIVREGHYVCVFCDADLPERWNVDDRVLP</sequence>
<proteinExistence type="predicted"/>
<organism evidence="1 2">
    <name type="scientific">Kitasatospora cathayae</name>
    <dbReference type="NCBI Taxonomy" id="3004092"/>
    <lineage>
        <taxon>Bacteria</taxon>
        <taxon>Bacillati</taxon>
        <taxon>Actinomycetota</taxon>
        <taxon>Actinomycetes</taxon>
        <taxon>Kitasatosporales</taxon>
        <taxon>Streptomycetaceae</taxon>
        <taxon>Kitasatospora</taxon>
    </lineage>
</organism>
<dbReference type="RefSeq" id="WP_270151332.1">
    <property type="nucleotide sequence ID" value="NZ_CP115450.1"/>
</dbReference>
<protein>
    <submittedName>
        <fullName evidence="1">Uncharacterized protein</fullName>
    </submittedName>
</protein>
<reference evidence="2" key="1">
    <citation type="submission" date="2022-12" db="EMBL/GenBank/DDBJ databases">
        <authorList>
            <person name="Mo P."/>
        </authorList>
    </citation>
    <scope>NUCLEOTIDE SEQUENCE [LARGE SCALE GENOMIC DNA]</scope>
    <source>
        <strain evidence="2">HUAS 3-15</strain>
    </source>
</reference>
<evidence type="ECO:0000313" key="2">
    <source>
        <dbReference type="Proteomes" id="UP001212821"/>
    </source>
</evidence>
<gene>
    <name evidence="1" type="ORF">O1G21_30100</name>
</gene>
<dbReference type="Proteomes" id="UP001212821">
    <property type="component" value="Chromosome"/>
</dbReference>
<keyword evidence="2" id="KW-1185">Reference proteome</keyword>
<name>A0ABY7QIM6_9ACTN</name>
<accession>A0ABY7QIM6</accession>
<evidence type="ECO:0000313" key="1">
    <source>
        <dbReference type="EMBL" id="WBP91806.1"/>
    </source>
</evidence>